<dbReference type="HOGENOM" id="CLU_1480444_0_0_3"/>
<dbReference type="InterPro" id="IPR008979">
    <property type="entry name" value="Galactose-bd-like_sf"/>
</dbReference>
<keyword evidence="6" id="KW-1133">Transmembrane helix</keyword>
<keyword evidence="9" id="KW-0119">Carbohydrate metabolism</keyword>
<organism evidence="11 12">
    <name type="scientific">Allocoleopsis franciscana PCC 7113</name>
    <dbReference type="NCBI Taxonomy" id="1173027"/>
    <lineage>
        <taxon>Bacteria</taxon>
        <taxon>Bacillati</taxon>
        <taxon>Cyanobacteriota</taxon>
        <taxon>Cyanophyceae</taxon>
        <taxon>Coleofasciculales</taxon>
        <taxon>Coleofasciculaceae</taxon>
        <taxon>Allocoleopsis</taxon>
        <taxon>Allocoleopsis franciscana</taxon>
    </lineage>
</organism>
<comment type="similarity">
    <text evidence="2">Belongs to the malectin family.</text>
</comment>
<keyword evidence="7" id="KW-0472">Membrane</keyword>
<keyword evidence="12" id="KW-1185">Reference proteome</keyword>
<protein>
    <submittedName>
        <fullName evidence="11">Di-glucose binding within endoplasmic reticulum</fullName>
    </submittedName>
</protein>
<reference evidence="11 12" key="1">
    <citation type="submission" date="2012-06" db="EMBL/GenBank/DDBJ databases">
        <title>Finished plasmid 8 of genome of Microcoleus sp. PCC 7113.</title>
        <authorList>
            <consortium name="US DOE Joint Genome Institute"/>
            <person name="Gugger M."/>
            <person name="Coursin T."/>
            <person name="Rippka R."/>
            <person name="Tandeau De Marsac N."/>
            <person name="Huntemann M."/>
            <person name="Wei C.-L."/>
            <person name="Han J."/>
            <person name="Detter J.C."/>
            <person name="Han C."/>
            <person name="Tapia R."/>
            <person name="Chen A."/>
            <person name="Kyrpides N."/>
            <person name="Mavromatis K."/>
            <person name="Markowitz V."/>
            <person name="Szeto E."/>
            <person name="Ivanova N."/>
            <person name="Pagani I."/>
            <person name="Pati A."/>
            <person name="Goodwin L."/>
            <person name="Nordberg H.P."/>
            <person name="Cantor M.N."/>
            <person name="Hua S.X."/>
            <person name="Woyke T."/>
            <person name="Kerfeld C.A."/>
        </authorList>
    </citation>
    <scope>NUCLEOTIDE SEQUENCE [LARGE SCALE GENOMIC DNA]</scope>
    <source>
        <strain evidence="11 12">PCC 7113</strain>
        <plasmid evidence="11 12">pMIC7113.08</plasmid>
    </source>
</reference>
<evidence type="ECO:0000256" key="5">
    <source>
        <dbReference type="ARBA" id="ARBA00022824"/>
    </source>
</evidence>
<dbReference type="SUPFAM" id="SSF49785">
    <property type="entry name" value="Galactose-binding domain-like"/>
    <property type="match status" value="1"/>
</dbReference>
<dbReference type="InterPro" id="IPR039155">
    <property type="entry name" value="MLEC"/>
</dbReference>
<evidence type="ECO:0000256" key="6">
    <source>
        <dbReference type="ARBA" id="ARBA00022989"/>
    </source>
</evidence>
<keyword evidence="11" id="KW-0614">Plasmid</keyword>
<sequence length="182" mass="19960">MTRQNATNNYVDSQIATINSRLTAVEPAAAPTTDIRINCGASIDYVAADGKTWLKDNYFTFGNADASYLGVIGATYDFVLFNYSRSGGAGGFNYKFSVPNGNYKVELGFSENFHTSVNSRKFHVDIEGVRVLTDFDIRAQAGARYSAIKRTFTTTVSDGELNIQFTPTVDGAQINNIRVYSI</sequence>
<evidence type="ECO:0000256" key="2">
    <source>
        <dbReference type="ARBA" id="ARBA00009141"/>
    </source>
</evidence>
<evidence type="ECO:0000256" key="9">
    <source>
        <dbReference type="ARBA" id="ARBA00023277"/>
    </source>
</evidence>
<geneLocation type="plasmid" evidence="11 12">
    <name>pMIC7113.08</name>
</geneLocation>
<keyword evidence="4" id="KW-0732">Signal</keyword>
<gene>
    <name evidence="11" type="ORF">Mic7113_6820</name>
</gene>
<dbReference type="KEGG" id="mic:Mic7113_6820"/>
<evidence type="ECO:0000256" key="3">
    <source>
        <dbReference type="ARBA" id="ARBA00022692"/>
    </source>
</evidence>
<accession>K9WS41</accession>
<comment type="subcellular location">
    <subcellularLocation>
        <location evidence="1">Endoplasmic reticulum membrane</location>
        <topology evidence="1">Single-pass type I membrane protein</topology>
    </subcellularLocation>
</comment>
<keyword evidence="8" id="KW-0325">Glycoprotein</keyword>
<dbReference type="RefSeq" id="WP_015186367.1">
    <property type="nucleotide sequence ID" value="NC_019743.1"/>
</dbReference>
<dbReference type="Gene3D" id="2.60.120.430">
    <property type="entry name" value="Galactose-binding lectin"/>
    <property type="match status" value="1"/>
</dbReference>
<evidence type="ECO:0000259" key="10">
    <source>
        <dbReference type="Pfam" id="PF11721"/>
    </source>
</evidence>
<evidence type="ECO:0000256" key="4">
    <source>
        <dbReference type="ARBA" id="ARBA00022729"/>
    </source>
</evidence>
<keyword evidence="3" id="KW-0812">Transmembrane</keyword>
<dbReference type="OrthoDB" id="154460at2"/>
<dbReference type="Pfam" id="PF11721">
    <property type="entry name" value="Malectin"/>
    <property type="match status" value="1"/>
</dbReference>
<evidence type="ECO:0000313" key="12">
    <source>
        <dbReference type="Proteomes" id="UP000010471"/>
    </source>
</evidence>
<dbReference type="InterPro" id="IPR021720">
    <property type="entry name" value="Malectin_dom"/>
</dbReference>
<dbReference type="GO" id="GO:0030246">
    <property type="term" value="F:carbohydrate binding"/>
    <property type="evidence" value="ECO:0007669"/>
    <property type="project" value="InterPro"/>
</dbReference>
<dbReference type="EMBL" id="CP003638">
    <property type="protein sequence ID" value="AFZ22377.1"/>
    <property type="molecule type" value="Genomic_DNA"/>
</dbReference>
<dbReference type="PANTHER" id="PTHR13460">
    <property type="match status" value="1"/>
</dbReference>
<evidence type="ECO:0000256" key="1">
    <source>
        <dbReference type="ARBA" id="ARBA00004115"/>
    </source>
</evidence>
<proteinExistence type="inferred from homology"/>
<dbReference type="Proteomes" id="UP000010471">
    <property type="component" value="Plasmid pMIC7113.08"/>
</dbReference>
<evidence type="ECO:0000256" key="8">
    <source>
        <dbReference type="ARBA" id="ARBA00023180"/>
    </source>
</evidence>
<dbReference type="AlphaFoldDB" id="K9WS41"/>
<dbReference type="GO" id="GO:0016020">
    <property type="term" value="C:membrane"/>
    <property type="evidence" value="ECO:0007669"/>
    <property type="project" value="TreeGrafter"/>
</dbReference>
<feature type="domain" description="Malectin" evidence="10">
    <location>
        <begin position="35"/>
        <end position="172"/>
    </location>
</feature>
<keyword evidence="5" id="KW-0256">Endoplasmic reticulum</keyword>
<name>K9WS41_9CYAN</name>
<dbReference type="PANTHER" id="PTHR13460:SF0">
    <property type="entry name" value="MALECTIN"/>
    <property type="match status" value="1"/>
</dbReference>
<evidence type="ECO:0000313" key="11">
    <source>
        <dbReference type="EMBL" id="AFZ22377.1"/>
    </source>
</evidence>
<evidence type="ECO:0000256" key="7">
    <source>
        <dbReference type="ARBA" id="ARBA00023136"/>
    </source>
</evidence>